<dbReference type="EMBL" id="JAVIFY010000007">
    <property type="protein sequence ID" value="MDQ9092141.1"/>
    <property type="molecule type" value="Genomic_DNA"/>
</dbReference>
<dbReference type="Pfam" id="PF07963">
    <property type="entry name" value="N_methyl"/>
    <property type="match status" value="1"/>
</dbReference>
<keyword evidence="3" id="KW-1185">Reference proteome</keyword>
<organism evidence="2 3">
    <name type="scientific">Pseudoalteromonas haloplanktis</name>
    <name type="common">Alteromonas haloplanktis</name>
    <dbReference type="NCBI Taxonomy" id="228"/>
    <lineage>
        <taxon>Bacteria</taxon>
        <taxon>Pseudomonadati</taxon>
        <taxon>Pseudomonadota</taxon>
        <taxon>Gammaproteobacteria</taxon>
        <taxon>Alteromonadales</taxon>
        <taxon>Pseudoalteromonadaceae</taxon>
        <taxon>Pseudoalteromonas</taxon>
    </lineage>
</organism>
<keyword evidence="1" id="KW-0472">Membrane</keyword>
<proteinExistence type="predicted"/>
<dbReference type="RefSeq" id="WP_309039063.1">
    <property type="nucleotide sequence ID" value="NZ_JAVIFY010000007.1"/>
</dbReference>
<name>A0ABU1BCM9_PSEHA</name>
<gene>
    <name evidence="2" type="ORF">RC083_11135</name>
</gene>
<evidence type="ECO:0000313" key="2">
    <source>
        <dbReference type="EMBL" id="MDQ9092141.1"/>
    </source>
</evidence>
<protein>
    <submittedName>
        <fullName evidence="2">Prepilin-type N-terminal cleavage/methylation domain-containing protein</fullName>
    </submittedName>
</protein>
<feature type="transmembrane region" description="Helical" evidence="1">
    <location>
        <begin position="21"/>
        <end position="40"/>
    </location>
</feature>
<sequence length="136" mass="14509">MILANFTKGRTYQRGISLIEAMVAMLILAVLFLGIAQVLARGLVSQRYMNTQNLALLEMRERLQQSSETNLCTSPGSLNWVGSVSLTASCNESEVTISAGGISVPVTAYSITLSTTENDTSTELFGGDGVIRISDG</sequence>
<keyword evidence="1" id="KW-0812">Transmembrane</keyword>
<evidence type="ECO:0000256" key="1">
    <source>
        <dbReference type="SAM" id="Phobius"/>
    </source>
</evidence>
<dbReference type="Proteomes" id="UP001226574">
    <property type="component" value="Unassembled WGS sequence"/>
</dbReference>
<dbReference type="PROSITE" id="PS00409">
    <property type="entry name" value="PROKAR_NTER_METHYL"/>
    <property type="match status" value="1"/>
</dbReference>
<reference evidence="2 3" key="1">
    <citation type="submission" date="2023-08" db="EMBL/GenBank/DDBJ databases">
        <title>Pseudoalteromonas haloplanktis LL1 genome.</title>
        <authorList>
            <person name="Wu S."/>
        </authorList>
    </citation>
    <scope>NUCLEOTIDE SEQUENCE [LARGE SCALE GENOMIC DNA]</scope>
    <source>
        <strain evidence="2 3">LL1</strain>
    </source>
</reference>
<dbReference type="InterPro" id="IPR012902">
    <property type="entry name" value="N_methyl_site"/>
</dbReference>
<comment type="caution">
    <text evidence="2">The sequence shown here is derived from an EMBL/GenBank/DDBJ whole genome shotgun (WGS) entry which is preliminary data.</text>
</comment>
<evidence type="ECO:0000313" key="3">
    <source>
        <dbReference type="Proteomes" id="UP001226574"/>
    </source>
</evidence>
<accession>A0ABU1BCM9</accession>
<keyword evidence="1" id="KW-1133">Transmembrane helix</keyword>